<evidence type="ECO:0000259" key="2">
    <source>
        <dbReference type="Pfam" id="PF22725"/>
    </source>
</evidence>
<dbReference type="InterPro" id="IPR000683">
    <property type="entry name" value="Gfo/Idh/MocA-like_OxRdtase_N"/>
</dbReference>
<dbReference type="InterPro" id="IPR036291">
    <property type="entry name" value="NAD(P)-bd_dom_sf"/>
</dbReference>
<proteinExistence type="predicted"/>
<dbReference type="InterPro" id="IPR055170">
    <property type="entry name" value="GFO_IDH_MocA-like_dom"/>
</dbReference>
<dbReference type="RefSeq" id="WP_212527138.1">
    <property type="nucleotide sequence ID" value="NZ_JAGSOG010000013.1"/>
</dbReference>
<protein>
    <submittedName>
        <fullName evidence="3">Gfo/Idh/MocA family oxidoreductase</fullName>
    </submittedName>
</protein>
<organism evidence="3 4">
    <name type="scientific">Actinospica durhamensis</name>
    <dbReference type="NCBI Taxonomy" id="1508375"/>
    <lineage>
        <taxon>Bacteria</taxon>
        <taxon>Bacillati</taxon>
        <taxon>Actinomycetota</taxon>
        <taxon>Actinomycetes</taxon>
        <taxon>Catenulisporales</taxon>
        <taxon>Actinospicaceae</taxon>
        <taxon>Actinospica</taxon>
    </lineage>
</organism>
<feature type="domain" description="Gfo/Idh/MocA-like oxidoreductase N-terminal" evidence="1">
    <location>
        <begin position="7"/>
        <end position="121"/>
    </location>
</feature>
<dbReference type="Pfam" id="PF22725">
    <property type="entry name" value="GFO_IDH_MocA_C3"/>
    <property type="match status" value="1"/>
</dbReference>
<dbReference type="PANTHER" id="PTHR43377:SF1">
    <property type="entry name" value="BILIVERDIN REDUCTASE A"/>
    <property type="match status" value="1"/>
</dbReference>
<dbReference type="Proteomes" id="UP000675781">
    <property type="component" value="Unassembled WGS sequence"/>
</dbReference>
<dbReference type="GO" id="GO:0000166">
    <property type="term" value="F:nucleotide binding"/>
    <property type="evidence" value="ECO:0007669"/>
    <property type="project" value="InterPro"/>
</dbReference>
<dbReference type="SUPFAM" id="SSF55347">
    <property type="entry name" value="Glyceraldehyde-3-phosphate dehydrogenase-like, C-terminal domain"/>
    <property type="match status" value="1"/>
</dbReference>
<dbReference type="EMBL" id="JAGSOG010000013">
    <property type="protein sequence ID" value="MBR7832612.1"/>
    <property type="molecule type" value="Genomic_DNA"/>
</dbReference>
<comment type="caution">
    <text evidence="3">The sequence shown here is derived from an EMBL/GenBank/DDBJ whole genome shotgun (WGS) entry which is preliminary data.</text>
</comment>
<feature type="domain" description="GFO/IDH/MocA-like oxidoreductase" evidence="2">
    <location>
        <begin position="130"/>
        <end position="239"/>
    </location>
</feature>
<dbReference type="Gene3D" id="3.30.360.10">
    <property type="entry name" value="Dihydrodipicolinate Reductase, domain 2"/>
    <property type="match status" value="1"/>
</dbReference>
<accession>A0A941EL96</accession>
<dbReference type="Pfam" id="PF01408">
    <property type="entry name" value="GFO_IDH_MocA"/>
    <property type="match status" value="1"/>
</dbReference>
<evidence type="ECO:0000313" key="3">
    <source>
        <dbReference type="EMBL" id="MBR7832612.1"/>
    </source>
</evidence>
<evidence type="ECO:0000259" key="1">
    <source>
        <dbReference type="Pfam" id="PF01408"/>
    </source>
</evidence>
<sequence length="335" mass="35654">MTKPRLRAGLVGLGAMGRHHARVLRALDGVDLVVAADPGGDPHGALGGSVPLVADVRELLAYQPDYVVVACPTGMHEEVGLALAEAGVPALIEKPLAHDTPAARRLVEAFESRGLVAAVGHIERYNPALQSMRTRLEAGELGEVFQVATRRQGPFPHRIADVGVVKDLATHDLDLTGWVTGSQYRSVAAKTAHRSGRPHEDLVTVLGELDSGVIANHLVNWLSPLKERVSIVTGERGCFVADTLTADLTYFANGSTRTEWDAVSAFRGVSEGDMTRYAIPKREPLTVEHEAFRDAVEGKADAAVVTPRQGLRAVMVAEAVLESARSGETLPIGAA</sequence>
<dbReference type="InterPro" id="IPR051450">
    <property type="entry name" value="Gfo/Idh/MocA_Oxidoreductases"/>
</dbReference>
<dbReference type="PANTHER" id="PTHR43377">
    <property type="entry name" value="BILIVERDIN REDUCTASE A"/>
    <property type="match status" value="1"/>
</dbReference>
<dbReference type="SUPFAM" id="SSF51735">
    <property type="entry name" value="NAD(P)-binding Rossmann-fold domains"/>
    <property type="match status" value="1"/>
</dbReference>
<name>A0A941EL96_9ACTN</name>
<dbReference type="Gene3D" id="3.40.50.720">
    <property type="entry name" value="NAD(P)-binding Rossmann-like Domain"/>
    <property type="match status" value="1"/>
</dbReference>
<keyword evidence="4" id="KW-1185">Reference proteome</keyword>
<gene>
    <name evidence="3" type="ORF">KDL01_05040</name>
</gene>
<reference evidence="3" key="1">
    <citation type="submission" date="2021-04" db="EMBL/GenBank/DDBJ databases">
        <title>Genome based classification of Actinospica acidithermotolerans sp. nov., an actinobacterium isolated from an Indonesian hot spring.</title>
        <authorList>
            <person name="Kusuma A.B."/>
            <person name="Putra K.E."/>
            <person name="Nafisah S."/>
            <person name="Loh J."/>
            <person name="Nouioui I."/>
            <person name="Goodfellow M."/>
        </authorList>
    </citation>
    <scope>NUCLEOTIDE SEQUENCE</scope>
    <source>
        <strain evidence="3">CSCA 57</strain>
    </source>
</reference>
<evidence type="ECO:0000313" key="4">
    <source>
        <dbReference type="Proteomes" id="UP000675781"/>
    </source>
</evidence>
<dbReference type="AlphaFoldDB" id="A0A941EL96"/>